<dbReference type="Pfam" id="PF03176">
    <property type="entry name" value="MMPL"/>
    <property type="match status" value="2"/>
</dbReference>
<evidence type="ECO:0000256" key="1">
    <source>
        <dbReference type="ARBA" id="ARBA00004651"/>
    </source>
</evidence>
<evidence type="ECO:0000256" key="7">
    <source>
        <dbReference type="SAM" id="Phobius"/>
    </source>
</evidence>
<evidence type="ECO:0000256" key="3">
    <source>
        <dbReference type="ARBA" id="ARBA00022475"/>
    </source>
</evidence>
<feature type="transmembrane region" description="Helical" evidence="7">
    <location>
        <begin position="242"/>
        <end position="264"/>
    </location>
</feature>
<feature type="transmembrane region" description="Helical" evidence="7">
    <location>
        <begin position="386"/>
        <end position="404"/>
    </location>
</feature>
<feature type="transmembrane region" description="Helical" evidence="7">
    <location>
        <begin position="178"/>
        <end position="202"/>
    </location>
</feature>
<dbReference type="SUPFAM" id="SSF82866">
    <property type="entry name" value="Multidrug efflux transporter AcrB transmembrane domain"/>
    <property type="match status" value="2"/>
</dbReference>
<feature type="transmembrane region" description="Helical" evidence="7">
    <location>
        <begin position="319"/>
        <end position="341"/>
    </location>
</feature>
<comment type="similarity">
    <text evidence="2">Belongs to the resistance-nodulation-cell division (RND) (TC 2.A.6) family. MmpL subfamily.</text>
</comment>
<feature type="transmembrane region" description="Helical" evidence="7">
    <location>
        <begin position="611"/>
        <end position="634"/>
    </location>
</feature>
<feature type="transmembrane region" description="Helical" evidence="7">
    <location>
        <begin position="553"/>
        <end position="571"/>
    </location>
</feature>
<name>A0ABV3UY12_9MICC</name>
<keyword evidence="6 7" id="KW-0472">Membrane</keyword>
<evidence type="ECO:0000313" key="9">
    <source>
        <dbReference type="EMBL" id="MEX3593319.1"/>
    </source>
</evidence>
<feature type="transmembrane region" description="Helical" evidence="7">
    <location>
        <begin position="673"/>
        <end position="693"/>
    </location>
</feature>
<evidence type="ECO:0000256" key="6">
    <source>
        <dbReference type="ARBA" id="ARBA00023136"/>
    </source>
</evidence>
<protein>
    <submittedName>
        <fullName evidence="9">MMPL family transporter</fullName>
    </submittedName>
</protein>
<dbReference type="PROSITE" id="PS50156">
    <property type="entry name" value="SSD"/>
    <property type="match status" value="1"/>
</dbReference>
<evidence type="ECO:0000256" key="4">
    <source>
        <dbReference type="ARBA" id="ARBA00022692"/>
    </source>
</evidence>
<dbReference type="InterPro" id="IPR050545">
    <property type="entry name" value="Mycobact_MmpL"/>
</dbReference>
<feature type="transmembrane region" description="Helical" evidence="7">
    <location>
        <begin position="21"/>
        <end position="41"/>
    </location>
</feature>
<comment type="subcellular location">
    <subcellularLocation>
        <location evidence="1">Cell membrane</location>
        <topology evidence="1">Multi-pass membrane protein</topology>
    </subcellularLocation>
</comment>
<comment type="caution">
    <text evidence="9">The sequence shown here is derived from an EMBL/GenBank/DDBJ whole genome shotgun (WGS) entry which is preliminary data.</text>
</comment>
<dbReference type="EMBL" id="JAYWLU010000001">
    <property type="protein sequence ID" value="MEX3593319.1"/>
    <property type="molecule type" value="Genomic_DNA"/>
</dbReference>
<feature type="transmembrane region" description="Helical" evidence="7">
    <location>
        <begin position="578"/>
        <end position="599"/>
    </location>
</feature>
<feature type="domain" description="SSD" evidence="8">
    <location>
        <begin position="580"/>
        <end position="708"/>
    </location>
</feature>
<reference evidence="9 10" key="1">
    <citation type="journal article" date="2024" name="Fungal Genet. Biol.">
        <title>The porcine skin microbiome exhibits broad fungal antagonism.</title>
        <authorList>
            <person name="De La Cruz K.F."/>
            <person name="Townsend E.C."/>
            <person name="Alex Cheong J.Z."/>
            <person name="Salamzade R."/>
            <person name="Liu A."/>
            <person name="Sandstrom S."/>
            <person name="Davila E."/>
            <person name="Huang L."/>
            <person name="Xu K.H."/>
            <person name="Wu S.Y."/>
            <person name="Meudt J.J."/>
            <person name="Shanmuganayagam D."/>
            <person name="Gibson A.L.F."/>
            <person name="Kalan L.R."/>
        </authorList>
    </citation>
    <scope>NUCLEOTIDE SEQUENCE [LARGE SCALE GENOMIC DNA]</scope>
    <source>
        <strain evidence="9 10">LK2625</strain>
    </source>
</reference>
<dbReference type="Gene3D" id="1.20.1640.10">
    <property type="entry name" value="Multidrug efflux transporter AcrB transmembrane domain"/>
    <property type="match status" value="2"/>
</dbReference>
<dbReference type="InterPro" id="IPR000731">
    <property type="entry name" value="SSD"/>
</dbReference>
<dbReference type="InterPro" id="IPR004869">
    <property type="entry name" value="MMPL_dom"/>
</dbReference>
<evidence type="ECO:0000313" key="10">
    <source>
        <dbReference type="Proteomes" id="UP001558481"/>
    </source>
</evidence>
<evidence type="ECO:0000259" key="8">
    <source>
        <dbReference type="PROSITE" id="PS50156"/>
    </source>
</evidence>
<keyword evidence="5 7" id="KW-1133">Transmembrane helix</keyword>
<evidence type="ECO:0000256" key="2">
    <source>
        <dbReference type="ARBA" id="ARBA00010157"/>
    </source>
</evidence>
<dbReference type="RefSeq" id="WP_368628853.1">
    <property type="nucleotide sequence ID" value="NZ_JAYWLU010000001.1"/>
</dbReference>
<dbReference type="PANTHER" id="PTHR33406:SF6">
    <property type="entry name" value="MEMBRANE PROTEIN YDGH-RELATED"/>
    <property type="match status" value="1"/>
</dbReference>
<keyword evidence="4 7" id="KW-0812">Transmembrane</keyword>
<accession>A0ABV3UY12</accession>
<dbReference type="PANTHER" id="PTHR33406">
    <property type="entry name" value="MEMBRANE PROTEIN MJ1562-RELATED"/>
    <property type="match status" value="1"/>
</dbReference>
<gene>
    <name evidence="9" type="ORF">VVR66_01140</name>
</gene>
<organism evidence="9 10">
    <name type="scientific">Kocuria carniphila</name>
    <dbReference type="NCBI Taxonomy" id="262208"/>
    <lineage>
        <taxon>Bacteria</taxon>
        <taxon>Bacillati</taxon>
        <taxon>Actinomycetota</taxon>
        <taxon>Actinomycetes</taxon>
        <taxon>Micrococcales</taxon>
        <taxon>Micrococcaceae</taxon>
        <taxon>Kocuria</taxon>
    </lineage>
</organism>
<evidence type="ECO:0000256" key="5">
    <source>
        <dbReference type="ARBA" id="ARBA00022989"/>
    </source>
</evidence>
<keyword evidence="3" id="KW-1003">Cell membrane</keyword>
<sequence length="735" mass="77149">MPSTDTRSSHAKKRSGSKPGAVRWIIPIVLVLAWLGVMGVGGPTFGKISDVVTNSQADFLPVDAQATEVQDRIGDFSDSEGIPAIIVAESEDEISRAQIRDLGETAQGLTDIEQVTQVSPPIPSEDGQAVEIIALVDAESDTATVVEEIRSELGTDREDGLNIAVSGPAGLVADLSGAFAGIDGLLLIVALVAVLVILVLVYRSPILPFLVLITSMAALCGAILTVYWLAKEEFITLSGQTQGILSIIVIGAATDYGLLYTARFREALHQTESRWHATRVAWKGTFPAVMASGTTVIAGLLCLLLSALESNRALGPVTAIGVVFAILAGLTLLPALLAIFGRVAMWPRIPKVETVPEAHEQADDLEHKKGLWPAVARLVDRKSRTVWIVCAVGLGIAAVGASQLDAGGVPESEFVLGESEARDGLAIIDRHFPGGAGDPTYVLASEEHGEAVAEKLDADDDVASVAFNAKDSPSGTIPFPAPQAGPLANAEPTEDNGQVLIQATLTYNTDSAEAQGAVERLRGELAEVDPNVLVGGTTAVQLDTISAAERDRALIIPIILVVILLILIVLLRSILMPVLLVATTVLSFLSALGVAWAVFELFDINQADPTVPLFSFVFLVALGIDYNIFLMSRVREEVVQIGHRKGVLVGLVTTGGVITAAGVVLAATFAALAVLPILFLVQLAIIVAIGVLMDTVIVRSLLVPALALDIGPKSWWPSGAGSPGKHRKVETSTVG</sequence>
<dbReference type="Proteomes" id="UP001558481">
    <property type="component" value="Unassembled WGS sequence"/>
</dbReference>
<feature type="transmembrane region" description="Helical" evidence="7">
    <location>
        <begin position="646"/>
        <end position="667"/>
    </location>
</feature>
<keyword evidence="10" id="KW-1185">Reference proteome</keyword>
<proteinExistence type="inferred from homology"/>
<feature type="transmembrane region" description="Helical" evidence="7">
    <location>
        <begin position="209"/>
        <end position="230"/>
    </location>
</feature>
<feature type="transmembrane region" description="Helical" evidence="7">
    <location>
        <begin position="285"/>
        <end position="307"/>
    </location>
</feature>